<organism evidence="1 2">
    <name type="scientific">Aedes aegypti</name>
    <name type="common">Yellowfever mosquito</name>
    <name type="synonym">Culex aegypti</name>
    <dbReference type="NCBI Taxonomy" id="7159"/>
    <lineage>
        <taxon>Eukaryota</taxon>
        <taxon>Metazoa</taxon>
        <taxon>Ecdysozoa</taxon>
        <taxon>Arthropoda</taxon>
        <taxon>Hexapoda</taxon>
        <taxon>Insecta</taxon>
        <taxon>Pterygota</taxon>
        <taxon>Neoptera</taxon>
        <taxon>Endopterygota</taxon>
        <taxon>Diptera</taxon>
        <taxon>Nematocera</taxon>
        <taxon>Culicoidea</taxon>
        <taxon>Culicidae</taxon>
        <taxon>Culicinae</taxon>
        <taxon>Aedini</taxon>
        <taxon>Aedes</taxon>
        <taxon>Stegomyia</taxon>
    </lineage>
</organism>
<dbReference type="EMBL" id="CH477283">
    <property type="protein sequence ID" value="EAT44855.1"/>
    <property type="molecule type" value="Genomic_DNA"/>
</dbReference>
<evidence type="ECO:0000313" key="1">
    <source>
        <dbReference type="EMBL" id="EAT44855.1"/>
    </source>
</evidence>
<dbReference type="AlphaFoldDB" id="Q17EC4"/>
<reference evidence="1" key="1">
    <citation type="submission" date="2005-10" db="EMBL/GenBank/DDBJ databases">
        <authorList>
            <person name="Loftus B.J."/>
            <person name="Nene V.M."/>
            <person name="Hannick L.I."/>
            <person name="Bidwell S."/>
            <person name="Haas B."/>
            <person name="Amedeo P."/>
            <person name="Orvis J."/>
            <person name="Wortman J.R."/>
            <person name="White O.R."/>
            <person name="Salzberg S."/>
            <person name="Shumway M."/>
            <person name="Koo H."/>
            <person name="Zhao Y."/>
            <person name="Holmes M."/>
            <person name="Miller J."/>
            <person name="Schatz M."/>
            <person name="Pop M."/>
            <person name="Pai G."/>
            <person name="Utterback T."/>
            <person name="Rogers Y.-H."/>
            <person name="Kravitz S."/>
            <person name="Fraser C.M."/>
        </authorList>
    </citation>
    <scope>NUCLEOTIDE SEQUENCE</scope>
    <source>
        <strain evidence="1">Liverpool</strain>
    </source>
</reference>
<reference evidence="1" key="3">
    <citation type="submission" date="2012-09" db="EMBL/GenBank/DDBJ databases">
        <authorList>
            <consortium name="VectorBase"/>
        </authorList>
    </citation>
    <scope>NUCLEOTIDE SEQUENCE</scope>
    <source>
        <strain evidence="1">Liverpool</strain>
    </source>
</reference>
<reference evidence="1" key="2">
    <citation type="journal article" date="2007" name="Science">
        <title>Genome sequence of Aedes aegypti, a major arbovirus vector.</title>
        <authorList>
            <person name="Nene V."/>
            <person name="Wortman J.R."/>
            <person name="Lawson D."/>
            <person name="Haas B."/>
            <person name="Kodira C."/>
            <person name="Tu Z.J."/>
            <person name="Loftus B."/>
            <person name="Xi Z."/>
            <person name="Megy K."/>
            <person name="Grabherr M."/>
            <person name="Ren Q."/>
            <person name="Zdobnov E.M."/>
            <person name="Lobo N.F."/>
            <person name="Campbell K.S."/>
            <person name="Brown S.E."/>
            <person name="Bonaldo M.F."/>
            <person name="Zhu J."/>
            <person name="Sinkins S.P."/>
            <person name="Hogenkamp D.G."/>
            <person name="Amedeo P."/>
            <person name="Arensburger P."/>
            <person name="Atkinson P.W."/>
            <person name="Bidwell S."/>
            <person name="Biedler J."/>
            <person name="Birney E."/>
            <person name="Bruggner R.V."/>
            <person name="Costas J."/>
            <person name="Coy M.R."/>
            <person name="Crabtree J."/>
            <person name="Crawford M."/>
            <person name="Debruyn B."/>
            <person name="Decaprio D."/>
            <person name="Eiglmeier K."/>
            <person name="Eisenstadt E."/>
            <person name="El-Dorry H."/>
            <person name="Gelbart W.M."/>
            <person name="Gomes S.L."/>
            <person name="Hammond M."/>
            <person name="Hannick L.I."/>
            <person name="Hogan J.R."/>
            <person name="Holmes M.H."/>
            <person name="Jaffe D."/>
            <person name="Johnston J.S."/>
            <person name="Kennedy R.C."/>
            <person name="Koo H."/>
            <person name="Kravitz S."/>
            <person name="Kriventseva E.V."/>
            <person name="Kulp D."/>
            <person name="Labutti K."/>
            <person name="Lee E."/>
            <person name="Li S."/>
            <person name="Lovin D.D."/>
            <person name="Mao C."/>
            <person name="Mauceli E."/>
            <person name="Menck C.F."/>
            <person name="Miller J.R."/>
            <person name="Montgomery P."/>
            <person name="Mori A."/>
            <person name="Nascimento A.L."/>
            <person name="Naveira H.F."/>
            <person name="Nusbaum C."/>
            <person name="O'leary S."/>
            <person name="Orvis J."/>
            <person name="Pertea M."/>
            <person name="Quesneville H."/>
            <person name="Reidenbach K.R."/>
            <person name="Rogers Y.H."/>
            <person name="Roth C.W."/>
            <person name="Schneider J.R."/>
            <person name="Schatz M."/>
            <person name="Shumway M."/>
            <person name="Stanke M."/>
            <person name="Stinson E.O."/>
            <person name="Tubio J.M."/>
            <person name="Vanzee J.P."/>
            <person name="Verjovski-Almeida S."/>
            <person name="Werner D."/>
            <person name="White O."/>
            <person name="Wyder S."/>
            <person name="Zeng Q."/>
            <person name="Zhao Q."/>
            <person name="Zhao Y."/>
            <person name="Hill C.A."/>
            <person name="Raikhel A.S."/>
            <person name="Soares M.B."/>
            <person name="Knudson D.L."/>
            <person name="Lee N.H."/>
            <person name="Galagan J."/>
            <person name="Salzberg S.L."/>
            <person name="Paulsen I.T."/>
            <person name="Dimopoulos G."/>
            <person name="Collins F.H."/>
            <person name="Birren B."/>
            <person name="Fraser-Liggett C.M."/>
            <person name="Severson D.W."/>
        </authorList>
    </citation>
    <scope>NUCLEOTIDE SEQUENCE [LARGE SCALE GENOMIC DNA]</scope>
    <source>
        <strain evidence="1">Liverpool</strain>
    </source>
</reference>
<sequence>MNVRFEWKQERFDFSFEVLGKQSISKRSTVDNCKSLYGLIIMSIHQMNRAEQCAAFSF</sequence>
<name>Q17EC4_AEDAE</name>
<protein>
    <submittedName>
        <fullName evidence="1">AAEL003830-PA</fullName>
    </submittedName>
</protein>
<accession>Q17EC4</accession>
<dbReference type="PaxDb" id="7159-AAEL003830-PA"/>
<proteinExistence type="predicted"/>
<gene>
    <name evidence="1" type="ORF">AaeL_AAEL003830</name>
</gene>
<dbReference type="Proteomes" id="UP000682892">
    <property type="component" value="Unassembled WGS sequence"/>
</dbReference>
<evidence type="ECO:0000313" key="2">
    <source>
        <dbReference type="Proteomes" id="UP000682892"/>
    </source>
</evidence>
<dbReference type="HOGENOM" id="CLU_2980892_0_0_1"/>